<organism evidence="2 3">
    <name type="scientific">Diversispora eburnea</name>
    <dbReference type="NCBI Taxonomy" id="1213867"/>
    <lineage>
        <taxon>Eukaryota</taxon>
        <taxon>Fungi</taxon>
        <taxon>Fungi incertae sedis</taxon>
        <taxon>Mucoromycota</taxon>
        <taxon>Glomeromycotina</taxon>
        <taxon>Glomeromycetes</taxon>
        <taxon>Diversisporales</taxon>
        <taxon>Diversisporaceae</taxon>
        <taxon>Diversispora</taxon>
    </lineage>
</organism>
<keyword evidence="1" id="KW-1133">Transmembrane helix</keyword>
<name>A0A9N9DH49_9GLOM</name>
<comment type="caution">
    <text evidence="2">The sequence shown here is derived from an EMBL/GenBank/DDBJ whole genome shotgun (WGS) entry which is preliminary data.</text>
</comment>
<evidence type="ECO:0000256" key="1">
    <source>
        <dbReference type="SAM" id="Phobius"/>
    </source>
</evidence>
<feature type="transmembrane region" description="Helical" evidence="1">
    <location>
        <begin position="12"/>
        <end position="32"/>
    </location>
</feature>
<keyword evidence="1" id="KW-0812">Transmembrane</keyword>
<evidence type="ECO:0000313" key="3">
    <source>
        <dbReference type="Proteomes" id="UP000789706"/>
    </source>
</evidence>
<gene>
    <name evidence="2" type="ORF">DEBURN_LOCUS10926</name>
</gene>
<accession>A0A9N9DH49</accession>
<keyword evidence="1" id="KW-0472">Membrane</keyword>
<proteinExistence type="predicted"/>
<sequence length="48" mass="5269">ITRFDRGNPDCILSTGIVLHLMSYIAPVGVNARLIFQKLAIKENADAL</sequence>
<dbReference type="EMBL" id="CAJVPK010004220">
    <property type="protein sequence ID" value="CAG8634867.1"/>
    <property type="molecule type" value="Genomic_DNA"/>
</dbReference>
<evidence type="ECO:0000313" key="2">
    <source>
        <dbReference type="EMBL" id="CAG8634867.1"/>
    </source>
</evidence>
<protein>
    <submittedName>
        <fullName evidence="2">10471_t:CDS:1</fullName>
    </submittedName>
</protein>
<reference evidence="2" key="1">
    <citation type="submission" date="2021-06" db="EMBL/GenBank/DDBJ databases">
        <authorList>
            <person name="Kallberg Y."/>
            <person name="Tangrot J."/>
            <person name="Rosling A."/>
        </authorList>
    </citation>
    <scope>NUCLEOTIDE SEQUENCE</scope>
    <source>
        <strain evidence="2">AZ414A</strain>
    </source>
</reference>
<dbReference type="Proteomes" id="UP000789706">
    <property type="component" value="Unassembled WGS sequence"/>
</dbReference>
<feature type="non-terminal residue" evidence="2">
    <location>
        <position position="1"/>
    </location>
</feature>
<dbReference type="AlphaFoldDB" id="A0A9N9DH49"/>
<keyword evidence="3" id="KW-1185">Reference proteome</keyword>